<dbReference type="InterPro" id="IPR012597">
    <property type="entry name" value="Pheromone"/>
</dbReference>
<evidence type="ECO:0000313" key="2">
    <source>
        <dbReference type="Proteomes" id="UP000008063"/>
    </source>
</evidence>
<organism evidence="2">
    <name type="scientific">Serpula lacrymans var. lacrymans (strain S7.3)</name>
    <name type="common">Dry rot fungus</name>
    <dbReference type="NCBI Taxonomy" id="936435"/>
    <lineage>
        <taxon>Eukaryota</taxon>
        <taxon>Fungi</taxon>
        <taxon>Dikarya</taxon>
        <taxon>Basidiomycota</taxon>
        <taxon>Agaricomycotina</taxon>
        <taxon>Agaricomycetes</taxon>
        <taxon>Agaricomycetidae</taxon>
        <taxon>Boletales</taxon>
        <taxon>Coniophorineae</taxon>
        <taxon>Serpulaceae</taxon>
        <taxon>Serpula</taxon>
    </lineage>
</organism>
<proteinExistence type="predicted"/>
<evidence type="ECO:0000313" key="1">
    <source>
        <dbReference type="EMBL" id="EGN92660.1"/>
    </source>
</evidence>
<dbReference type="Pfam" id="PF08015">
    <property type="entry name" value="Pheromone"/>
    <property type="match status" value="1"/>
</dbReference>
<dbReference type="HOGENOM" id="CLU_2997873_0_0_1"/>
<dbReference type="GO" id="GO:0016020">
    <property type="term" value="C:membrane"/>
    <property type="evidence" value="ECO:0007669"/>
    <property type="project" value="InterPro"/>
</dbReference>
<keyword evidence="2" id="KW-1185">Reference proteome</keyword>
<dbReference type="Proteomes" id="UP000008063">
    <property type="component" value="Unassembled WGS sequence"/>
</dbReference>
<dbReference type="EMBL" id="GL945501">
    <property type="protein sequence ID" value="EGN92660.1"/>
    <property type="molecule type" value="Genomic_DNA"/>
</dbReference>
<dbReference type="AlphaFoldDB" id="F8QGC8"/>
<name>F8QGC8_SERL3</name>
<dbReference type="InParanoid" id="F8QGC8"/>
<gene>
    <name evidence="1" type="ORF">SERLA73DRAFT_203162</name>
</gene>
<accession>F8QGC8</accession>
<sequence length="57" mass="5990">MDSFTTISLAALSVESSETSTQFSSVACEAKSVWDAESPPVDSDNLSGYYGSFCVIA</sequence>
<dbReference type="GO" id="GO:0000772">
    <property type="term" value="F:mating pheromone activity"/>
    <property type="evidence" value="ECO:0007669"/>
    <property type="project" value="InterPro"/>
</dbReference>
<reference evidence="2" key="1">
    <citation type="journal article" date="2011" name="Science">
        <title>The plant cell wall-decomposing machinery underlies the functional diversity of forest fungi.</title>
        <authorList>
            <person name="Eastwood D.C."/>
            <person name="Floudas D."/>
            <person name="Binder M."/>
            <person name="Majcherczyk A."/>
            <person name="Schneider P."/>
            <person name="Aerts A."/>
            <person name="Asiegbu F.O."/>
            <person name="Baker S.E."/>
            <person name="Barry K."/>
            <person name="Bendiksby M."/>
            <person name="Blumentritt M."/>
            <person name="Coutinho P.M."/>
            <person name="Cullen D."/>
            <person name="de Vries R.P."/>
            <person name="Gathman A."/>
            <person name="Goodell B."/>
            <person name="Henrissat B."/>
            <person name="Ihrmark K."/>
            <person name="Kauserud H."/>
            <person name="Kohler A."/>
            <person name="LaButti K."/>
            <person name="Lapidus A."/>
            <person name="Lavin J.L."/>
            <person name="Lee Y.-H."/>
            <person name="Lindquist E."/>
            <person name="Lilly W."/>
            <person name="Lucas S."/>
            <person name="Morin E."/>
            <person name="Murat C."/>
            <person name="Oguiza J.A."/>
            <person name="Park J."/>
            <person name="Pisabarro A.G."/>
            <person name="Riley R."/>
            <person name="Rosling A."/>
            <person name="Salamov A."/>
            <person name="Schmidt O."/>
            <person name="Schmutz J."/>
            <person name="Skrede I."/>
            <person name="Stenlid J."/>
            <person name="Wiebenga A."/>
            <person name="Xie X."/>
            <person name="Kuees U."/>
            <person name="Hibbett D.S."/>
            <person name="Hoffmeister D."/>
            <person name="Hoegberg N."/>
            <person name="Martin F."/>
            <person name="Grigoriev I.V."/>
            <person name="Watkinson S.C."/>
        </authorList>
    </citation>
    <scope>NUCLEOTIDE SEQUENCE [LARGE SCALE GENOMIC DNA]</scope>
    <source>
        <strain evidence="2">strain S7.3</strain>
    </source>
</reference>
<protein>
    <submittedName>
        <fullName evidence="1">Fungal mating-type pheromone</fullName>
    </submittedName>
</protein>